<reference evidence="2 3" key="1">
    <citation type="journal article" date="2016" name="Nat. Commun.">
        <title>Thousands of microbial genomes shed light on interconnected biogeochemical processes in an aquifer system.</title>
        <authorList>
            <person name="Anantharaman K."/>
            <person name="Brown C.T."/>
            <person name="Hug L.A."/>
            <person name="Sharon I."/>
            <person name="Castelle C.J."/>
            <person name="Probst A.J."/>
            <person name="Thomas B.C."/>
            <person name="Singh A."/>
            <person name="Wilkins M.J."/>
            <person name="Karaoz U."/>
            <person name="Brodie E.L."/>
            <person name="Williams K.H."/>
            <person name="Hubbard S.S."/>
            <person name="Banfield J.F."/>
        </authorList>
    </citation>
    <scope>NUCLEOTIDE SEQUENCE [LARGE SCALE GENOMIC DNA]</scope>
</reference>
<feature type="transmembrane region" description="Helical" evidence="1">
    <location>
        <begin position="105"/>
        <end position="123"/>
    </location>
</feature>
<dbReference type="InterPro" id="IPR050400">
    <property type="entry name" value="Bact_Cytoskel_RodZ"/>
</dbReference>
<dbReference type="GO" id="GO:0003677">
    <property type="term" value="F:DNA binding"/>
    <property type="evidence" value="ECO:0007669"/>
    <property type="project" value="InterPro"/>
</dbReference>
<keyword evidence="1" id="KW-0812">Transmembrane</keyword>
<accession>A0A1F6BGD2</accession>
<sequence>MKTVGNILHDARIAKKLPLEQAEAATKIRLKFLEAIEQDDYSTLPSLSYAKGFVKNYSEFLGLDSGMVLAFFRRQTTDVTRSSLLPKSEAAALNKSPLQLTPGKFLAGLLAALVLVFLGYLGLQYRKLNQAPVLSVDAPKNQLVIQEPRVDILGKTDSDATVTVNGTSVLVRTDGKFFDQVSLTPGVNKITIVATSRFGKSTTIVREVGLQLPQ</sequence>
<dbReference type="PANTHER" id="PTHR34475">
    <property type="match status" value="1"/>
</dbReference>
<keyword evidence="1" id="KW-0472">Membrane</keyword>
<dbReference type="Proteomes" id="UP000176186">
    <property type="component" value="Unassembled WGS sequence"/>
</dbReference>
<dbReference type="InterPro" id="IPR010982">
    <property type="entry name" value="Lambda_DNA-bd_dom_sf"/>
</dbReference>
<dbReference type="Pfam" id="PF13413">
    <property type="entry name" value="HTH_25"/>
    <property type="match status" value="1"/>
</dbReference>
<dbReference type="AlphaFoldDB" id="A0A1F6BGD2"/>
<dbReference type="STRING" id="1798401.A2363_04660"/>
<name>A0A1F6BGD2_9BACT</name>
<dbReference type="EMBL" id="MFKE01000004">
    <property type="protein sequence ID" value="OGG35873.1"/>
    <property type="molecule type" value="Genomic_DNA"/>
</dbReference>
<dbReference type="PANTHER" id="PTHR34475:SF1">
    <property type="entry name" value="CYTOSKELETON PROTEIN RODZ"/>
    <property type="match status" value="1"/>
</dbReference>
<evidence type="ECO:0000313" key="2">
    <source>
        <dbReference type="EMBL" id="OGG35873.1"/>
    </source>
</evidence>
<proteinExistence type="predicted"/>
<keyword evidence="1" id="KW-1133">Transmembrane helix</keyword>
<organism evidence="2 3">
    <name type="scientific">Candidatus Gottesmanbacteria bacterium RIFOXYB1_FULL_47_11</name>
    <dbReference type="NCBI Taxonomy" id="1798401"/>
    <lineage>
        <taxon>Bacteria</taxon>
        <taxon>Candidatus Gottesmaniibacteriota</taxon>
    </lineage>
</organism>
<dbReference type="Gene3D" id="1.10.260.40">
    <property type="entry name" value="lambda repressor-like DNA-binding domains"/>
    <property type="match status" value="1"/>
</dbReference>
<dbReference type="Gene3D" id="2.60.40.10">
    <property type="entry name" value="Immunoglobulins"/>
    <property type="match status" value="1"/>
</dbReference>
<dbReference type="Pfam" id="PF09136">
    <property type="entry name" value="Glucodextran_B"/>
    <property type="match status" value="1"/>
</dbReference>
<protein>
    <recommendedName>
        <fullName evidence="4">HTH cro/C1-type domain-containing protein</fullName>
    </recommendedName>
</protein>
<comment type="caution">
    <text evidence="2">The sequence shown here is derived from an EMBL/GenBank/DDBJ whole genome shotgun (WGS) entry which is preliminary data.</text>
</comment>
<evidence type="ECO:0000256" key="1">
    <source>
        <dbReference type="SAM" id="Phobius"/>
    </source>
</evidence>
<evidence type="ECO:0008006" key="4">
    <source>
        <dbReference type="Google" id="ProtNLM"/>
    </source>
</evidence>
<gene>
    <name evidence="2" type="ORF">A2363_04660</name>
</gene>
<dbReference type="InterPro" id="IPR013783">
    <property type="entry name" value="Ig-like_fold"/>
</dbReference>
<evidence type="ECO:0000313" key="3">
    <source>
        <dbReference type="Proteomes" id="UP000176186"/>
    </source>
</evidence>